<evidence type="ECO:0000256" key="1">
    <source>
        <dbReference type="SAM" id="MobiDB-lite"/>
    </source>
</evidence>
<dbReference type="Proteomes" id="UP000639403">
    <property type="component" value="Unassembled WGS sequence"/>
</dbReference>
<feature type="compositionally biased region" description="Basic and acidic residues" evidence="1">
    <location>
        <begin position="158"/>
        <end position="171"/>
    </location>
</feature>
<feature type="compositionally biased region" description="Polar residues" evidence="1">
    <location>
        <begin position="74"/>
        <end position="91"/>
    </location>
</feature>
<organism evidence="2 3">
    <name type="scientific">Rhodonia placenta</name>
    <dbReference type="NCBI Taxonomy" id="104341"/>
    <lineage>
        <taxon>Eukaryota</taxon>
        <taxon>Fungi</taxon>
        <taxon>Dikarya</taxon>
        <taxon>Basidiomycota</taxon>
        <taxon>Agaricomycotina</taxon>
        <taxon>Agaricomycetes</taxon>
        <taxon>Polyporales</taxon>
        <taxon>Adustoporiaceae</taxon>
        <taxon>Rhodonia</taxon>
    </lineage>
</organism>
<evidence type="ECO:0000313" key="2">
    <source>
        <dbReference type="EMBL" id="KAF9811723.1"/>
    </source>
</evidence>
<accession>A0A8H7P055</accession>
<comment type="caution">
    <text evidence="2">The sequence shown here is derived from an EMBL/GenBank/DDBJ whole genome shotgun (WGS) entry which is preliminary data.</text>
</comment>
<feature type="region of interest" description="Disordered" evidence="1">
    <location>
        <begin position="1"/>
        <end position="112"/>
    </location>
</feature>
<gene>
    <name evidence="2" type="ORF">IEO21_06479</name>
</gene>
<feature type="region of interest" description="Disordered" evidence="1">
    <location>
        <begin position="158"/>
        <end position="184"/>
    </location>
</feature>
<reference evidence="2" key="1">
    <citation type="submission" date="2020-11" db="EMBL/GenBank/DDBJ databases">
        <authorList>
            <person name="Koelle M."/>
            <person name="Horta M.A.C."/>
            <person name="Nowrousian M."/>
            <person name="Ohm R.A."/>
            <person name="Benz P."/>
            <person name="Pilgard A."/>
        </authorList>
    </citation>
    <scope>NUCLEOTIDE SEQUENCE</scope>
    <source>
        <strain evidence="2">FPRL280</strain>
    </source>
</reference>
<feature type="compositionally biased region" description="Basic residues" evidence="1">
    <location>
        <begin position="1"/>
        <end position="10"/>
    </location>
</feature>
<protein>
    <submittedName>
        <fullName evidence="2">Uncharacterized protein</fullName>
    </submittedName>
</protein>
<feature type="compositionally biased region" description="Basic and acidic residues" evidence="1">
    <location>
        <begin position="15"/>
        <end position="27"/>
    </location>
</feature>
<evidence type="ECO:0000313" key="3">
    <source>
        <dbReference type="Proteomes" id="UP000639403"/>
    </source>
</evidence>
<reference evidence="2" key="2">
    <citation type="journal article" name="Front. Microbiol.">
        <title>Degradative Capacity of Two Strains of Rhodonia placenta: From Phenotype to Genotype.</title>
        <authorList>
            <person name="Kolle M."/>
            <person name="Horta M.A.C."/>
            <person name="Nowrousian M."/>
            <person name="Ohm R.A."/>
            <person name="Benz J.P."/>
            <person name="Pilgard A."/>
        </authorList>
    </citation>
    <scope>NUCLEOTIDE SEQUENCE</scope>
    <source>
        <strain evidence="2">FPRL280</strain>
    </source>
</reference>
<proteinExistence type="predicted"/>
<sequence>MPLFKSKKKTQATEQDARNAHGHHENRNTVGATAGANPNVNDYANQPGPPGPPGQVHTINRRGGGPARAADNGQVGSQAYGNTASVDPNQTTDRHHDRGKTRVRAEGGTEEVAGQLVGSRALQAHGAQKEQEANAIKVQSTELAEAERLEREAVLRRETAVAHGAHPDNKHLGAGFSNSTGASN</sequence>
<feature type="compositionally biased region" description="Polar residues" evidence="1">
    <location>
        <begin position="28"/>
        <end position="44"/>
    </location>
</feature>
<dbReference type="EMBL" id="JADOXO010000146">
    <property type="protein sequence ID" value="KAF9811723.1"/>
    <property type="molecule type" value="Genomic_DNA"/>
</dbReference>
<name>A0A8H7P055_9APHY</name>
<dbReference type="AlphaFoldDB" id="A0A8H7P055"/>